<dbReference type="PROSITE" id="PS51192">
    <property type="entry name" value="HELICASE_ATP_BIND_1"/>
    <property type="match status" value="1"/>
</dbReference>
<dbReference type="NCBIfam" id="TIGR01967">
    <property type="entry name" value="DEAH_box_HrpA"/>
    <property type="match status" value="1"/>
</dbReference>
<dbReference type="Pfam" id="PF00271">
    <property type="entry name" value="Helicase_C"/>
    <property type="match status" value="1"/>
</dbReference>
<dbReference type="GO" id="GO:0016787">
    <property type="term" value="F:hydrolase activity"/>
    <property type="evidence" value="ECO:0007669"/>
    <property type="project" value="UniProtKB-KW"/>
</dbReference>
<evidence type="ECO:0000256" key="1">
    <source>
        <dbReference type="ARBA" id="ARBA00022741"/>
    </source>
</evidence>
<dbReference type="Pfam" id="PF00270">
    <property type="entry name" value="DEAD"/>
    <property type="match status" value="1"/>
</dbReference>
<dbReference type="Proteomes" id="UP000595053">
    <property type="component" value="Chromosome"/>
</dbReference>
<dbReference type="InterPro" id="IPR010222">
    <property type="entry name" value="RNA_helicase_HrpA"/>
</dbReference>
<dbReference type="SMART" id="SM00382">
    <property type="entry name" value="AAA"/>
    <property type="match status" value="1"/>
</dbReference>
<keyword evidence="3 8" id="KW-0347">Helicase</keyword>
<gene>
    <name evidence="8" type="primary">hrpA</name>
    <name evidence="8" type="ORF">INS88_00265</name>
</gene>
<evidence type="ECO:0000256" key="5">
    <source>
        <dbReference type="SAM" id="MobiDB-lite"/>
    </source>
</evidence>
<dbReference type="Pfam" id="PF07717">
    <property type="entry name" value="OB_NTP_bind"/>
    <property type="match status" value="1"/>
</dbReference>
<protein>
    <submittedName>
        <fullName evidence="8">ATP-dependent RNA helicase HrpA</fullName>
        <ecNumber evidence="8">3.6.4.13</ecNumber>
    </submittedName>
</protein>
<dbReference type="InterPro" id="IPR014001">
    <property type="entry name" value="Helicase_ATP-bd"/>
</dbReference>
<feature type="compositionally biased region" description="Low complexity" evidence="5">
    <location>
        <begin position="1105"/>
        <end position="1118"/>
    </location>
</feature>
<dbReference type="SUPFAM" id="SSF52540">
    <property type="entry name" value="P-loop containing nucleoside triphosphate hydrolases"/>
    <property type="match status" value="1"/>
</dbReference>
<dbReference type="SMART" id="SM00487">
    <property type="entry name" value="DEXDc"/>
    <property type="match status" value="1"/>
</dbReference>
<name>A0A7M1QUH7_9ACTO</name>
<feature type="region of interest" description="Disordered" evidence="5">
    <location>
        <begin position="1094"/>
        <end position="1118"/>
    </location>
</feature>
<dbReference type="SMART" id="SM00847">
    <property type="entry name" value="HA2"/>
    <property type="match status" value="1"/>
</dbReference>
<dbReference type="FunFam" id="1.20.120.1080:FF:000005">
    <property type="entry name" value="ATP-dependent helicase HrpA"/>
    <property type="match status" value="1"/>
</dbReference>
<keyword evidence="1" id="KW-0547">Nucleotide-binding</keyword>
<organism evidence="8 9">
    <name type="scientific">Trueperella pecoris</name>
    <dbReference type="NCBI Taxonomy" id="2733571"/>
    <lineage>
        <taxon>Bacteria</taxon>
        <taxon>Bacillati</taxon>
        <taxon>Actinomycetota</taxon>
        <taxon>Actinomycetes</taxon>
        <taxon>Actinomycetales</taxon>
        <taxon>Actinomycetaceae</taxon>
        <taxon>Trueperella</taxon>
    </lineage>
</organism>
<dbReference type="Gene3D" id="3.40.50.300">
    <property type="entry name" value="P-loop containing nucleotide triphosphate hydrolases"/>
    <property type="match status" value="2"/>
</dbReference>
<dbReference type="InterPro" id="IPR011545">
    <property type="entry name" value="DEAD/DEAH_box_helicase_dom"/>
</dbReference>
<keyword evidence="2 8" id="KW-0378">Hydrolase</keyword>
<feature type="compositionally biased region" description="Basic residues" evidence="5">
    <location>
        <begin position="9"/>
        <end position="25"/>
    </location>
</feature>
<dbReference type="PANTHER" id="PTHR18934">
    <property type="entry name" value="ATP-DEPENDENT RNA HELICASE"/>
    <property type="match status" value="1"/>
</dbReference>
<sequence length="1427" mass="157888">MTTNENPAKHTKRTPGTRRTKRTPRGPRPFTPAELQARRDAVPTITYPAQLPVSARKADIAAAIEHNQVVILAGETGSGKTTQLPKICLELGRGITGMIGHTQPRRIAARSVADRICEELGVQLGDAIGYQVRFTEQVSRTTLVKLMTDGILLAETQSDPELRKYDTIIIDEAHERSLNIDFLLGYLANLLPRRPDLKVIITSATIDSQRFAEHFGRHMYGGFPGNEAPIIEVSGRTYPVEIRYRPLYDAAPAADLDRADVREKLSREEAHDQISGIIDAAHELMAEGPGDILVFLSGEGEIRDTAKAFAEELGNRYIEPGGQSSVPGAVEVLPLFARLSGAEQRRIFQSHRHRRIILATNIAETSLTVPGIRYVIDPGTARISRYSNKTKVQRLPIEPISQASANQRSGRSGRVQDGIAIRLYSEEDFTARPEFTEPEIQRTSLASVILQMASMNLGSVEEFPFIDPPDMRAVRAGIQLLEEIGALAPMSATAKGTAIGSGTHLLTDVGRTLSRLPIDPRLGRMLLSASEQGCAGEVLVLVAAMSVQDVRERPAEFKAQADQLHARFTDRTSDFLAYLNLWRYLRTQQRELSGSAFRRTCRAEYLNWLRFREWQDVVVQLREMARPLGMDITPITLPTRAALARAAAEDKDNSHNQDVARAVKELSQSADTPAADQIHRSMLVGLLSNLGSWDERTKDYLGARGTRFVIWPGSGLHRRNPSWVMAAELVETSRLFARTAAQIKPEWVEEVGGHLVRKQHSEPFWSAREGAAMAHEKVTLYGLTVIADRKVLLSKVGTPAARELARELFIRHGLVENQWRAHHAFIKHNAKAIEEAQEVEQRLRQVGLVADEAARFTFFDERIPANIVSGRHFDSWWKRERHKNPELLNFTREFLLGQTSASDTDFPDEWVQGDITLPITYHYSPGKHADGLAIDVPVTLLPQLTDEGFDWLVPGMLPELVVATIRALPKVVRRNLVPAPDVARDILARLPEWESVAHGQPGAPSFRQAFNDAVRALRGVEVTADQWAATDLPSHLEITFRVRSERGAVLDEGTSITELQRKLAPQTRSAVESVVKGAVAQALEEARAQLLAQERPASPQPVGCAPQQRPAPEQEPAALPGVEDNLHTWPESTEELPPMVETMGPRGMTVRGYPAFVEVRSPAGPGVGVGLRILAEPAEQVRDHRLGVVRLLSLDLALPESRITSRWTGEESLTMAAAPYPNTGAVVADLQLAAARNIADRWAAANDKPLGRLRTRADYLLLRNHARDLLEDEVYQLVKVAVRVLRAYGDADAKVRANSSLALINTVTDVREQISGLVYDGFLSATPADRLTHLVRYLQAAAMRIDKAATNPAADDAAAWQVHDVEDALADERQAFAAQSYNAQRAATLTQARWMVEELRVSLFAQQLGTAGKVSPQRIRKLLFASR</sequence>
<dbReference type="Pfam" id="PF11898">
    <property type="entry name" value="DUF3418"/>
    <property type="match status" value="1"/>
</dbReference>
<feature type="domain" description="Helicase C-terminal" evidence="7">
    <location>
        <begin position="276"/>
        <end position="456"/>
    </location>
</feature>
<dbReference type="Pfam" id="PF21010">
    <property type="entry name" value="HA2_C"/>
    <property type="match status" value="1"/>
</dbReference>
<accession>A0A7M1QUH7</accession>
<dbReference type="Gene3D" id="1.20.120.1080">
    <property type="match status" value="1"/>
</dbReference>
<dbReference type="PROSITE" id="PS51194">
    <property type="entry name" value="HELICASE_CTER"/>
    <property type="match status" value="1"/>
</dbReference>
<evidence type="ECO:0000256" key="3">
    <source>
        <dbReference type="ARBA" id="ARBA00022806"/>
    </source>
</evidence>
<feature type="domain" description="Helicase ATP-binding" evidence="6">
    <location>
        <begin position="61"/>
        <end position="224"/>
    </location>
</feature>
<evidence type="ECO:0000256" key="2">
    <source>
        <dbReference type="ARBA" id="ARBA00022801"/>
    </source>
</evidence>
<dbReference type="GO" id="GO:0003723">
    <property type="term" value="F:RNA binding"/>
    <property type="evidence" value="ECO:0007669"/>
    <property type="project" value="TreeGrafter"/>
</dbReference>
<keyword evidence="9" id="KW-1185">Reference proteome</keyword>
<dbReference type="InterPro" id="IPR027417">
    <property type="entry name" value="P-loop_NTPase"/>
</dbReference>
<keyword evidence="4" id="KW-0067">ATP-binding</keyword>
<dbReference type="InterPro" id="IPR003593">
    <property type="entry name" value="AAA+_ATPase"/>
</dbReference>
<dbReference type="PANTHER" id="PTHR18934:SF99">
    <property type="entry name" value="ATP-DEPENDENT RNA HELICASE DHX37-RELATED"/>
    <property type="match status" value="1"/>
</dbReference>
<proteinExistence type="predicted"/>
<evidence type="ECO:0000259" key="6">
    <source>
        <dbReference type="PROSITE" id="PS51192"/>
    </source>
</evidence>
<reference evidence="8 9" key="1">
    <citation type="submission" date="2020-10" db="EMBL/GenBank/DDBJ databases">
        <title>Trueperella pecoris sp. nov. isolated from bovine and porcine specimens.</title>
        <authorList>
            <person name="Schoenecker L."/>
            <person name="Schnydrig P."/>
            <person name="Brodard I."/>
            <person name="Thomann A."/>
            <person name="Hemphill A."/>
            <person name="Rodriguez-Campos S."/>
            <person name="Perreten V."/>
            <person name="Jores J."/>
            <person name="Kittl S."/>
        </authorList>
    </citation>
    <scope>NUCLEOTIDE SEQUENCE [LARGE SCALE GENOMIC DNA]</scope>
    <source>
        <strain evidence="8 9">15A0121</strain>
    </source>
</reference>
<dbReference type="GO" id="GO:0005524">
    <property type="term" value="F:ATP binding"/>
    <property type="evidence" value="ECO:0007669"/>
    <property type="project" value="UniProtKB-KW"/>
</dbReference>
<evidence type="ECO:0000259" key="7">
    <source>
        <dbReference type="PROSITE" id="PS51194"/>
    </source>
</evidence>
<dbReference type="SMART" id="SM00490">
    <property type="entry name" value="HELICc"/>
    <property type="match status" value="1"/>
</dbReference>
<evidence type="ECO:0000256" key="4">
    <source>
        <dbReference type="ARBA" id="ARBA00022840"/>
    </source>
</evidence>
<dbReference type="GO" id="GO:0003724">
    <property type="term" value="F:RNA helicase activity"/>
    <property type="evidence" value="ECO:0007669"/>
    <property type="project" value="UniProtKB-EC"/>
</dbReference>
<dbReference type="CDD" id="cd18791">
    <property type="entry name" value="SF2_C_RHA"/>
    <property type="match status" value="1"/>
</dbReference>
<evidence type="ECO:0000313" key="8">
    <source>
        <dbReference type="EMBL" id="QOR45710.1"/>
    </source>
</evidence>
<dbReference type="InterPro" id="IPR024590">
    <property type="entry name" value="HrpA_C"/>
</dbReference>
<feature type="region of interest" description="Disordered" evidence="5">
    <location>
        <begin position="1"/>
        <end position="41"/>
    </location>
</feature>
<dbReference type="InterPro" id="IPR007502">
    <property type="entry name" value="Helicase-assoc_dom"/>
</dbReference>
<dbReference type="InterPro" id="IPR001650">
    <property type="entry name" value="Helicase_C-like"/>
</dbReference>
<evidence type="ECO:0000313" key="9">
    <source>
        <dbReference type="Proteomes" id="UP000595053"/>
    </source>
</evidence>
<dbReference type="InterPro" id="IPR011709">
    <property type="entry name" value="DEAD-box_helicase_OB_fold"/>
</dbReference>
<dbReference type="EC" id="3.6.4.13" evidence="8"/>
<dbReference type="RefSeq" id="WP_197551210.1">
    <property type="nucleotide sequence ID" value="NZ_CP063213.1"/>
</dbReference>
<dbReference type="EMBL" id="CP063213">
    <property type="protein sequence ID" value="QOR45710.1"/>
    <property type="molecule type" value="Genomic_DNA"/>
</dbReference>